<dbReference type="OrthoDB" id="9922729at2"/>
<dbReference type="KEGG" id="noj:EJ995_08070"/>
<proteinExistence type="predicted"/>
<dbReference type="EMBL" id="CP034549">
    <property type="protein sequence ID" value="AZQ44277.1"/>
    <property type="molecule type" value="Genomic_DNA"/>
</dbReference>
<dbReference type="Proteomes" id="UP000279600">
    <property type="component" value="Chromosome"/>
</dbReference>
<accession>A0A3S9MYC4</accession>
<reference evidence="1 3" key="1">
    <citation type="submission" date="2018-12" db="EMBL/GenBank/DDBJ databases">
        <title>Complete genome of Nonlabens sp. MJ115.</title>
        <authorList>
            <person name="Choi H.S."/>
            <person name="Jung J."/>
        </authorList>
    </citation>
    <scope>NUCLEOTIDE SEQUENCE [LARGE SCALE GENOMIC DNA]</scope>
    <source>
        <strain evidence="1 3">MJ115</strain>
    </source>
</reference>
<name>A0A3S9MYC4_9FLAO</name>
<evidence type="ECO:0000313" key="2">
    <source>
        <dbReference type="EMBL" id="AZQ44277.1"/>
    </source>
</evidence>
<sequence length="129" mass="15170">MKIILLTFLIGISNIQINQEKSIDKWIQEIVDEMIEMNDLGNYSEKEIPSDIKVNFIMVESVKDIKIEDGIISMLVNHGTGKYCTELKFKYVEKDKNFYLIFDEPEMKTILGTERKFINPWIEKNKVCE</sequence>
<protein>
    <submittedName>
        <fullName evidence="1">Uncharacterized protein</fullName>
    </submittedName>
</protein>
<dbReference type="RefSeq" id="WP_126447381.1">
    <property type="nucleotide sequence ID" value="NZ_CP034549.1"/>
</dbReference>
<organism evidence="1 3">
    <name type="scientific">Nonlabens ponticola</name>
    <dbReference type="NCBI Taxonomy" id="2496866"/>
    <lineage>
        <taxon>Bacteria</taxon>
        <taxon>Pseudomonadati</taxon>
        <taxon>Bacteroidota</taxon>
        <taxon>Flavobacteriia</taxon>
        <taxon>Flavobacteriales</taxon>
        <taxon>Flavobacteriaceae</taxon>
        <taxon>Nonlabens</taxon>
    </lineage>
</organism>
<dbReference type="AlphaFoldDB" id="A0A3S9MYC4"/>
<evidence type="ECO:0000313" key="1">
    <source>
        <dbReference type="EMBL" id="AZQ44190.1"/>
    </source>
</evidence>
<dbReference type="EMBL" id="CP034549">
    <property type="protein sequence ID" value="AZQ44190.1"/>
    <property type="molecule type" value="Genomic_DNA"/>
</dbReference>
<dbReference type="KEGG" id="noj:EJ995_08520"/>
<keyword evidence="3" id="KW-1185">Reference proteome</keyword>
<gene>
    <name evidence="1" type="ORF">EJ995_08070</name>
    <name evidence="2" type="ORF">EJ995_08520</name>
</gene>
<evidence type="ECO:0000313" key="3">
    <source>
        <dbReference type="Proteomes" id="UP000279600"/>
    </source>
</evidence>